<gene>
    <name evidence="2" type="ORF">HZI73_09285</name>
</gene>
<feature type="domain" description="Thioredoxin" evidence="1">
    <location>
        <begin position="24"/>
        <end position="165"/>
    </location>
</feature>
<proteinExistence type="predicted"/>
<dbReference type="CDD" id="cd02966">
    <property type="entry name" value="TlpA_like_family"/>
    <property type="match status" value="1"/>
</dbReference>
<dbReference type="EMBL" id="CP058649">
    <property type="protein sequence ID" value="QUI25652.1"/>
    <property type="molecule type" value="Genomic_DNA"/>
</dbReference>
<dbReference type="GO" id="GO:0016491">
    <property type="term" value="F:oxidoreductase activity"/>
    <property type="evidence" value="ECO:0007669"/>
    <property type="project" value="InterPro"/>
</dbReference>
<protein>
    <submittedName>
        <fullName evidence="2">Redoxin family protein</fullName>
    </submittedName>
</protein>
<dbReference type="AlphaFoldDB" id="A0A8J8MPD7"/>
<dbReference type="Gene3D" id="3.40.30.10">
    <property type="entry name" value="Glutaredoxin"/>
    <property type="match status" value="1"/>
</dbReference>
<evidence type="ECO:0000313" key="3">
    <source>
        <dbReference type="Proteomes" id="UP000683246"/>
    </source>
</evidence>
<sequence>MTDDAMKDDMKDNAEDDAMAVEVKNKGKEANDFTLTDINGETHTLSDYKGKKVYLKFWASWCSICVAGLSEGDELAGADNDFEVLTIVSPGFSGEKNAEAFTEWFNGLGTEHMNVLFDEGGDIAKAYGVRGYPTSAYIGSDGILVKQQPGHNSNEKITESFEAIY</sequence>
<dbReference type="PROSITE" id="PS51352">
    <property type="entry name" value="THIOREDOXIN_2"/>
    <property type="match status" value="1"/>
</dbReference>
<dbReference type="Pfam" id="PF08534">
    <property type="entry name" value="Redoxin"/>
    <property type="match status" value="1"/>
</dbReference>
<dbReference type="KEGG" id="vpy:HZI73_09285"/>
<evidence type="ECO:0000259" key="1">
    <source>
        <dbReference type="PROSITE" id="PS51352"/>
    </source>
</evidence>
<organism evidence="2 3">
    <name type="scientific">Vallitalea pronyensis</name>
    <dbReference type="NCBI Taxonomy" id="1348613"/>
    <lineage>
        <taxon>Bacteria</taxon>
        <taxon>Bacillati</taxon>
        <taxon>Bacillota</taxon>
        <taxon>Clostridia</taxon>
        <taxon>Lachnospirales</taxon>
        <taxon>Vallitaleaceae</taxon>
        <taxon>Vallitalea</taxon>
    </lineage>
</organism>
<dbReference type="InterPro" id="IPR050553">
    <property type="entry name" value="Thioredoxin_ResA/DsbE_sf"/>
</dbReference>
<name>A0A8J8MPD7_9FIRM</name>
<accession>A0A8J8MPD7</accession>
<dbReference type="SUPFAM" id="SSF52833">
    <property type="entry name" value="Thioredoxin-like"/>
    <property type="match status" value="1"/>
</dbReference>
<dbReference type="InterPro" id="IPR013740">
    <property type="entry name" value="Redoxin"/>
</dbReference>
<keyword evidence="3" id="KW-1185">Reference proteome</keyword>
<dbReference type="InterPro" id="IPR013766">
    <property type="entry name" value="Thioredoxin_domain"/>
</dbReference>
<reference evidence="2" key="1">
    <citation type="submission" date="2020-07" db="EMBL/GenBank/DDBJ databases">
        <title>Vallitalea pronyensis genome.</title>
        <authorList>
            <person name="Postec A."/>
        </authorList>
    </citation>
    <scope>NUCLEOTIDE SEQUENCE</scope>
    <source>
        <strain evidence="2">FatNI3</strain>
    </source>
</reference>
<evidence type="ECO:0000313" key="2">
    <source>
        <dbReference type="EMBL" id="QUI25652.1"/>
    </source>
</evidence>
<dbReference type="Proteomes" id="UP000683246">
    <property type="component" value="Chromosome"/>
</dbReference>
<dbReference type="PANTHER" id="PTHR42852:SF16">
    <property type="entry name" value="THIOL:DISULFIDE INTERCHANGE PROTEIN TLPA"/>
    <property type="match status" value="1"/>
</dbReference>
<dbReference type="InterPro" id="IPR036249">
    <property type="entry name" value="Thioredoxin-like_sf"/>
</dbReference>
<dbReference type="PANTHER" id="PTHR42852">
    <property type="entry name" value="THIOL:DISULFIDE INTERCHANGE PROTEIN DSBE"/>
    <property type="match status" value="1"/>
</dbReference>